<comment type="catalytic activity">
    <reaction evidence="6">
        <text>DNA(n) + a 2'-deoxyribonucleoside 5'-triphosphate = DNA(n+1) + diphosphate</text>
        <dbReference type="Rhea" id="RHEA:22508"/>
        <dbReference type="Rhea" id="RHEA-COMP:17339"/>
        <dbReference type="Rhea" id="RHEA-COMP:17340"/>
        <dbReference type="ChEBI" id="CHEBI:33019"/>
        <dbReference type="ChEBI" id="CHEBI:61560"/>
        <dbReference type="ChEBI" id="CHEBI:173112"/>
        <dbReference type="EC" id="2.7.7.7"/>
    </reaction>
</comment>
<dbReference type="NCBIfam" id="NF004226">
    <property type="entry name" value="PRK05673.1"/>
    <property type="match status" value="1"/>
</dbReference>
<keyword evidence="3" id="KW-0548">Nucleotidyltransferase</keyword>
<dbReference type="RefSeq" id="WP_091659956.1">
    <property type="nucleotide sequence ID" value="NZ_FONT01000003.1"/>
</dbReference>
<dbReference type="GO" id="GO:0003887">
    <property type="term" value="F:DNA-directed DNA polymerase activity"/>
    <property type="evidence" value="ECO:0007669"/>
    <property type="project" value="UniProtKB-KW"/>
</dbReference>
<accession>A0A1I2CKS1</accession>
<proteinExistence type="predicted"/>
<organism evidence="8 9">
    <name type="scientific">Alteribacillus iranensis</name>
    <dbReference type="NCBI Taxonomy" id="930128"/>
    <lineage>
        <taxon>Bacteria</taxon>
        <taxon>Bacillati</taxon>
        <taxon>Bacillota</taxon>
        <taxon>Bacilli</taxon>
        <taxon>Bacillales</taxon>
        <taxon>Bacillaceae</taxon>
        <taxon>Alteribacillus</taxon>
    </lineage>
</organism>
<dbReference type="GO" id="GO:0006260">
    <property type="term" value="P:DNA replication"/>
    <property type="evidence" value="ECO:0007669"/>
    <property type="project" value="UniProtKB-KW"/>
</dbReference>
<dbReference type="Pfam" id="PF02811">
    <property type="entry name" value="PHP"/>
    <property type="match status" value="1"/>
</dbReference>
<dbReference type="AlphaFoldDB" id="A0A1I2CKS1"/>
<evidence type="ECO:0000256" key="3">
    <source>
        <dbReference type="ARBA" id="ARBA00022695"/>
    </source>
</evidence>
<dbReference type="GO" id="GO:0008408">
    <property type="term" value="F:3'-5' exonuclease activity"/>
    <property type="evidence" value="ECO:0007669"/>
    <property type="project" value="InterPro"/>
</dbReference>
<dbReference type="SUPFAM" id="SSF89550">
    <property type="entry name" value="PHP domain-like"/>
    <property type="match status" value="1"/>
</dbReference>
<dbReference type="OrthoDB" id="9803237at2"/>
<keyword evidence="2" id="KW-0808">Transferase</keyword>
<dbReference type="InterPro" id="IPR004013">
    <property type="entry name" value="PHP_dom"/>
</dbReference>
<name>A0A1I2CKS1_9BACI</name>
<evidence type="ECO:0000313" key="9">
    <source>
        <dbReference type="Proteomes" id="UP000199516"/>
    </source>
</evidence>
<evidence type="ECO:0000313" key="8">
    <source>
        <dbReference type="EMBL" id="SFE68310.1"/>
    </source>
</evidence>
<dbReference type="EC" id="2.7.7.7" evidence="1"/>
<dbReference type="SMART" id="SM00481">
    <property type="entry name" value="POLIIIAc"/>
    <property type="match status" value="1"/>
</dbReference>
<dbReference type="NCBIfam" id="TIGR00594">
    <property type="entry name" value="polc"/>
    <property type="match status" value="1"/>
</dbReference>
<feature type="domain" description="Polymerase/histidinol phosphatase N-terminal" evidence="7">
    <location>
        <begin position="4"/>
        <end position="71"/>
    </location>
</feature>
<dbReference type="STRING" id="930128.SAMN05192532_10329"/>
<gene>
    <name evidence="8" type="ORF">SAMN05192532_10329</name>
</gene>
<dbReference type="InterPro" id="IPR004805">
    <property type="entry name" value="DnaE2/DnaE/PolC"/>
</dbReference>
<dbReference type="InterPro" id="IPR041931">
    <property type="entry name" value="DNA_pol3_alpha_thumb_dom"/>
</dbReference>
<evidence type="ECO:0000256" key="5">
    <source>
        <dbReference type="ARBA" id="ARBA00022932"/>
    </source>
</evidence>
<dbReference type="PANTHER" id="PTHR32294">
    <property type="entry name" value="DNA POLYMERASE III SUBUNIT ALPHA"/>
    <property type="match status" value="1"/>
</dbReference>
<evidence type="ECO:0000256" key="1">
    <source>
        <dbReference type="ARBA" id="ARBA00012417"/>
    </source>
</evidence>
<evidence type="ECO:0000256" key="2">
    <source>
        <dbReference type="ARBA" id="ARBA00022679"/>
    </source>
</evidence>
<dbReference type="Gene3D" id="1.10.10.1600">
    <property type="entry name" value="Bacterial DNA polymerase III alpha subunit, thumb domain"/>
    <property type="match status" value="1"/>
</dbReference>
<dbReference type="InterPro" id="IPR003141">
    <property type="entry name" value="Pol/His_phosphatase_N"/>
</dbReference>
<dbReference type="InterPro" id="IPR040982">
    <property type="entry name" value="DNA_pol3_finger"/>
</dbReference>
<dbReference type="Pfam" id="PF14579">
    <property type="entry name" value="HHH_6"/>
    <property type="match status" value="1"/>
</dbReference>
<evidence type="ECO:0000256" key="6">
    <source>
        <dbReference type="ARBA" id="ARBA00049244"/>
    </source>
</evidence>
<keyword evidence="4" id="KW-0235">DNA replication</keyword>
<dbReference type="Pfam" id="PF17657">
    <property type="entry name" value="DNA_pol3_finger"/>
    <property type="match status" value="1"/>
</dbReference>
<protein>
    <recommendedName>
        <fullName evidence="1">DNA-directed DNA polymerase</fullName>
        <ecNumber evidence="1">2.7.7.7</ecNumber>
    </recommendedName>
</protein>
<dbReference type="CDD" id="cd04485">
    <property type="entry name" value="DnaE_OBF"/>
    <property type="match status" value="1"/>
</dbReference>
<dbReference type="PANTHER" id="PTHR32294:SF0">
    <property type="entry name" value="DNA POLYMERASE III SUBUNIT ALPHA"/>
    <property type="match status" value="1"/>
</dbReference>
<reference evidence="8 9" key="1">
    <citation type="submission" date="2016-10" db="EMBL/GenBank/DDBJ databases">
        <authorList>
            <person name="de Groot N.N."/>
        </authorList>
    </citation>
    <scope>NUCLEOTIDE SEQUENCE [LARGE SCALE GENOMIC DNA]</scope>
    <source>
        <strain evidence="8 9">DSM 23995</strain>
    </source>
</reference>
<keyword evidence="9" id="KW-1185">Reference proteome</keyword>
<dbReference type="Pfam" id="PF07733">
    <property type="entry name" value="DNA_pol3_alpha"/>
    <property type="match status" value="1"/>
</dbReference>
<dbReference type="InterPro" id="IPR029460">
    <property type="entry name" value="DNAPol_HHH"/>
</dbReference>
<dbReference type="EMBL" id="FONT01000003">
    <property type="protein sequence ID" value="SFE68310.1"/>
    <property type="molecule type" value="Genomic_DNA"/>
</dbReference>
<evidence type="ECO:0000259" key="7">
    <source>
        <dbReference type="SMART" id="SM00481"/>
    </source>
</evidence>
<sequence>MEFVHLHIHTEYSLLDSTVRIEELVEKAFQYKMRALAITDKDVLHGVIPFYKKCKSLQIKPIIGMELWVRGIKLDNDFPVILLAENNTGYMSLIRLSTMKQTTGYVDFSVVMKEIEHCIVIIPYADSEPASLLRTDRLNDCRAVLHQWKQALGQKPLFLERQSVGQDTNILNIWKQLSVENEIPMIAGNNVHMMNKTEKQPLSALRAIDQGVSLSDVRQSDSGLDGSFLSMDEMEKELPEDRQAVKLTAEIADKCHVTLQFNDTHMPKYPLTEGNTAKDTLRKWCDSGLRKRYKNIDTTVQKRLEYELEIIEQMGFQDYFLIVADFVKYAREKGILVGPGRGSAAGSLVAYVLEITDIDPIAHHLLFERFLNPERVSLPDIDIDFPDYRRDEVIEYVWKKYGYERVARIVTFGTFGARAAVRDAGRVLEAPSALVDRLASLIPQDHGVTLKKAIESEITLQRLMDKEPKAQLLMQLASKIEGLPRHTSVHAAGLVMSEEVLTTHVPLMKKNENVLLTQYPMDILEDIGLIKMDFLGLKNLSLLEHIMFSIRREEGKKINIRQLPTDDPQTFKRLAAGDTTGIFQLESAGMREALRQVKPTAFEDIAAVNALYRPGPMESIPVYARRKHGKEELTYLHDDLKEILSPTYGVIIYQEQIMQIAAVMAGYSYGEADLFRRAVSKKKHDVLEEERARFIDRATGQGYTLETASNVYDLILRFANYGFNRSHAVAYSYIAYQLAYLKTHYPSHFYAALLTMNQNNSLKIGSYQREAANKNVKIRPPSINKSRVGFYAKEKDIYYGFLALKYVNISLARAIVSERNNGYYQSFIDFLMRISINKTERKGIESLIKAGAFDELENDRAKLLASLDQAIEYAEFQKDLGGLLTGVENNFRYVDTEPFSDQERYEAEKEATGHYLTGHPLEKFQRVLKPFSPLPLHKELPQKGAFWTAGIIDSVKAIRTRNGEAMSFLTITDGAGEAEVVIFPSVHRKVHSYIEEQVPVLLEGRKDKKDDKKILADHVLSLEELLKQGDQTLFLKIPKEMNEKQCADKVKQILNAYPGNVRVLIYYEKFNKTIQLADRFRTFASAGCLRELKRILSEKSVVLKR</sequence>
<dbReference type="Gene3D" id="3.20.20.140">
    <property type="entry name" value="Metal-dependent hydrolases"/>
    <property type="match status" value="1"/>
</dbReference>
<keyword evidence="5" id="KW-0239">DNA-directed DNA polymerase</keyword>
<dbReference type="Proteomes" id="UP000199516">
    <property type="component" value="Unassembled WGS sequence"/>
</dbReference>
<evidence type="ECO:0000256" key="4">
    <source>
        <dbReference type="ARBA" id="ARBA00022705"/>
    </source>
</evidence>
<dbReference type="Gene3D" id="1.10.150.870">
    <property type="match status" value="1"/>
</dbReference>
<dbReference type="InterPro" id="IPR011708">
    <property type="entry name" value="DNA_pol3_alpha_NTPase_dom"/>
</dbReference>
<dbReference type="InterPro" id="IPR016195">
    <property type="entry name" value="Pol/histidinol_Pase-like"/>
</dbReference>